<dbReference type="Gene3D" id="3.90.640.10">
    <property type="entry name" value="Actin, Chain A, domain 4"/>
    <property type="match status" value="1"/>
</dbReference>
<keyword evidence="4" id="KW-0346">Stress response</keyword>
<comment type="caution">
    <text evidence="4">The sequence shown here is derived from an EMBL/GenBank/DDBJ whole genome shotgun (WGS) entry which is preliminary data.</text>
</comment>
<dbReference type="OrthoDB" id="2401965at2759"/>
<dbReference type="InterPro" id="IPR018181">
    <property type="entry name" value="Heat_shock_70_CS"/>
</dbReference>
<evidence type="ECO:0000256" key="1">
    <source>
        <dbReference type="ARBA" id="ARBA00022741"/>
    </source>
</evidence>
<evidence type="ECO:0000256" key="2">
    <source>
        <dbReference type="ARBA" id="ARBA00022840"/>
    </source>
</evidence>
<protein>
    <submittedName>
        <fullName evidence="4">Heat shock cognate 70</fullName>
    </submittedName>
</protein>
<dbReference type="EMBL" id="JABBWD010000077">
    <property type="protein sequence ID" value="KAG1768777.1"/>
    <property type="molecule type" value="Genomic_DNA"/>
</dbReference>
<keyword evidence="2 3" id="KW-0067">ATP-binding</keyword>
<dbReference type="CDD" id="cd24028">
    <property type="entry name" value="ASKHA_NBD_HSP70_HSPA1-like"/>
    <property type="match status" value="1"/>
</dbReference>
<dbReference type="FunFam" id="3.30.30.30:FF:000001">
    <property type="entry name" value="heat shock 70 kDa protein-like"/>
    <property type="match status" value="1"/>
</dbReference>
<dbReference type="Gene3D" id="3.30.30.30">
    <property type="match status" value="1"/>
</dbReference>
<reference evidence="4" key="1">
    <citation type="journal article" date="2020" name="New Phytol.">
        <title>Comparative genomics reveals dynamic genome evolution in host specialist ectomycorrhizal fungi.</title>
        <authorList>
            <person name="Lofgren L.A."/>
            <person name="Nguyen N.H."/>
            <person name="Vilgalys R."/>
            <person name="Ruytinx J."/>
            <person name="Liao H.L."/>
            <person name="Branco S."/>
            <person name="Kuo A."/>
            <person name="LaButti K."/>
            <person name="Lipzen A."/>
            <person name="Andreopoulos W."/>
            <person name="Pangilinan J."/>
            <person name="Riley R."/>
            <person name="Hundley H."/>
            <person name="Na H."/>
            <person name="Barry K."/>
            <person name="Grigoriev I.V."/>
            <person name="Stajich J.E."/>
            <person name="Kennedy P.G."/>
        </authorList>
    </citation>
    <scope>NUCLEOTIDE SEQUENCE</scope>
    <source>
        <strain evidence="4">DOB743</strain>
    </source>
</reference>
<keyword evidence="5" id="KW-1185">Reference proteome</keyword>
<dbReference type="PANTHER" id="PTHR19375">
    <property type="entry name" value="HEAT SHOCK PROTEIN 70KDA"/>
    <property type="match status" value="1"/>
</dbReference>
<evidence type="ECO:0000313" key="5">
    <source>
        <dbReference type="Proteomes" id="UP000714275"/>
    </source>
</evidence>
<comment type="similarity">
    <text evidence="3">Belongs to the heat shock protein 70 family.</text>
</comment>
<dbReference type="PROSITE" id="PS01036">
    <property type="entry name" value="HSP70_3"/>
    <property type="match status" value="1"/>
</dbReference>
<dbReference type="InterPro" id="IPR029047">
    <property type="entry name" value="HSP70_peptide-bd_sf"/>
</dbReference>
<accession>A0A9P7CXB4</accession>
<dbReference type="Proteomes" id="UP000714275">
    <property type="component" value="Unassembled WGS sequence"/>
</dbReference>
<dbReference type="InterPro" id="IPR043129">
    <property type="entry name" value="ATPase_NBD"/>
</dbReference>
<dbReference type="Gene3D" id="3.30.420.40">
    <property type="match status" value="2"/>
</dbReference>
<dbReference type="InterPro" id="IPR013126">
    <property type="entry name" value="Hsp_70_fam"/>
</dbReference>
<dbReference type="GO" id="GO:0140662">
    <property type="term" value="F:ATP-dependent protein folding chaperone"/>
    <property type="evidence" value="ECO:0007669"/>
    <property type="project" value="InterPro"/>
</dbReference>
<evidence type="ECO:0000313" key="4">
    <source>
        <dbReference type="EMBL" id="KAG1768777.1"/>
    </source>
</evidence>
<keyword evidence="1 3" id="KW-0547">Nucleotide-binding</keyword>
<dbReference type="PROSITE" id="PS00297">
    <property type="entry name" value="HSP70_1"/>
    <property type="match status" value="1"/>
</dbReference>
<dbReference type="PRINTS" id="PR00301">
    <property type="entry name" value="HEATSHOCK70"/>
</dbReference>
<dbReference type="AlphaFoldDB" id="A0A9P7CXB4"/>
<dbReference type="Gene3D" id="2.60.34.10">
    <property type="entry name" value="Substrate Binding Domain Of DNAk, Chain A, domain 1"/>
    <property type="match status" value="1"/>
</dbReference>
<dbReference type="GO" id="GO:0005524">
    <property type="term" value="F:ATP binding"/>
    <property type="evidence" value="ECO:0007669"/>
    <property type="project" value="UniProtKB-KW"/>
</dbReference>
<name>A0A9P7CXB4_9AGAM</name>
<organism evidence="4 5">
    <name type="scientific">Suillus placidus</name>
    <dbReference type="NCBI Taxonomy" id="48579"/>
    <lineage>
        <taxon>Eukaryota</taxon>
        <taxon>Fungi</taxon>
        <taxon>Dikarya</taxon>
        <taxon>Basidiomycota</taxon>
        <taxon>Agaricomycotina</taxon>
        <taxon>Agaricomycetes</taxon>
        <taxon>Agaricomycetidae</taxon>
        <taxon>Boletales</taxon>
        <taxon>Suillineae</taxon>
        <taxon>Suillaceae</taxon>
        <taxon>Suillus</taxon>
    </lineage>
</organism>
<dbReference type="SUPFAM" id="SSF100920">
    <property type="entry name" value="Heat shock protein 70kD (HSP70), peptide-binding domain"/>
    <property type="match status" value="1"/>
</dbReference>
<gene>
    <name evidence="4" type="ORF">EV702DRAFT_1144010</name>
</gene>
<proteinExistence type="inferred from homology"/>
<dbReference type="SUPFAM" id="SSF53067">
    <property type="entry name" value="Actin-like ATPase domain"/>
    <property type="match status" value="2"/>
</dbReference>
<evidence type="ECO:0000256" key="3">
    <source>
        <dbReference type="RuleBase" id="RU003322"/>
    </source>
</evidence>
<sequence length="603" mass="67039">MTTALGIDLGTSSCCVGVWDNDHVKIIVNEHGDYTTPCYVSLVDNNSLIGEQAKGKVASHPQNTIFNVKCFIGRKFDHLEVQSMMKYYPYDLIDKEGRPHISVERHQGQQDFSAEEISSMILTKMKCLGEMHLGAPCTDAVITVPAYFTDAQRRATVNAARWAGLRVIRLLHDSTAASVAHTLTIDVKDDLHKILVISLGAGSLDVAFVEISERIVAVDTVAGDCHLGGEDFDDRLVCHFVQEFWSQHKKDISSDPHALWRLRAECERAKRTLSSATRADIAVDYLHDGINFYSSITRVEFEALCSDLFDRVLDHVKKVLRPTNSTLMTEIILVGGSTHIPHIQTMISKIFGGKLPIKRLHPEAPAVGAAVMAAFLSRDRSPILNGFLVLDITPLSLGIQTAGGVMTRVIASSVHIPFKASEIFTTYADNQSTLIFRVFEGHKEQAKDKNLLGTFELSDIPPAPRGVPQIEVTFEIDQNNILIVTACDQNTGRMKMLTVSERVGLFDYNINDQQDMAEDAGIRARKTLKWNTLNLRSLISEDKLPRTLKASEKASLESVIKQAEEFLSTTDKESPDVERYLEMQRILETTSSSILRKHDTTSS</sequence>
<dbReference type="FunFam" id="3.90.640.10:FF:000002">
    <property type="entry name" value="Heat shock 70 kDa"/>
    <property type="match status" value="1"/>
</dbReference>
<dbReference type="Pfam" id="PF00012">
    <property type="entry name" value="HSP70"/>
    <property type="match status" value="1"/>
</dbReference>